<gene>
    <name evidence="2" type="ORF">EVAR_38717_1</name>
</gene>
<sequence>MVVGGFKEENHVEDSKSDFEAEEYFLLESNQGFKVTLIFNEERTKRKHKKLAPSGGSKTTLEQLLKETPDTTNKANPRTTLISESGIWMHALFSSNLDTLWNDNSLWMTVAFWLGCNVCEPH</sequence>
<organism evidence="2 3">
    <name type="scientific">Eumeta variegata</name>
    <name type="common">Bagworm moth</name>
    <name type="synonym">Eumeta japonica</name>
    <dbReference type="NCBI Taxonomy" id="151549"/>
    <lineage>
        <taxon>Eukaryota</taxon>
        <taxon>Metazoa</taxon>
        <taxon>Ecdysozoa</taxon>
        <taxon>Arthropoda</taxon>
        <taxon>Hexapoda</taxon>
        <taxon>Insecta</taxon>
        <taxon>Pterygota</taxon>
        <taxon>Neoptera</taxon>
        <taxon>Endopterygota</taxon>
        <taxon>Lepidoptera</taxon>
        <taxon>Glossata</taxon>
        <taxon>Ditrysia</taxon>
        <taxon>Tineoidea</taxon>
        <taxon>Psychidae</taxon>
        <taxon>Oiketicinae</taxon>
        <taxon>Eumeta</taxon>
    </lineage>
</organism>
<comment type="caution">
    <text evidence="2">The sequence shown here is derived from an EMBL/GenBank/DDBJ whole genome shotgun (WGS) entry which is preliminary data.</text>
</comment>
<evidence type="ECO:0000313" key="2">
    <source>
        <dbReference type="EMBL" id="GBP64230.1"/>
    </source>
</evidence>
<reference evidence="2 3" key="1">
    <citation type="journal article" date="2019" name="Commun. Biol.">
        <title>The bagworm genome reveals a unique fibroin gene that provides high tensile strength.</title>
        <authorList>
            <person name="Kono N."/>
            <person name="Nakamura H."/>
            <person name="Ohtoshi R."/>
            <person name="Tomita M."/>
            <person name="Numata K."/>
            <person name="Arakawa K."/>
        </authorList>
    </citation>
    <scope>NUCLEOTIDE SEQUENCE [LARGE SCALE GENOMIC DNA]</scope>
</reference>
<name>A0A4C1XM86_EUMVA</name>
<dbReference type="AlphaFoldDB" id="A0A4C1XM86"/>
<protein>
    <submittedName>
        <fullName evidence="2">Uncharacterized protein</fullName>
    </submittedName>
</protein>
<dbReference type="Proteomes" id="UP000299102">
    <property type="component" value="Unassembled WGS sequence"/>
</dbReference>
<evidence type="ECO:0000256" key="1">
    <source>
        <dbReference type="SAM" id="MobiDB-lite"/>
    </source>
</evidence>
<dbReference type="EMBL" id="BGZK01000891">
    <property type="protein sequence ID" value="GBP64230.1"/>
    <property type="molecule type" value="Genomic_DNA"/>
</dbReference>
<keyword evidence="3" id="KW-1185">Reference proteome</keyword>
<feature type="region of interest" description="Disordered" evidence="1">
    <location>
        <begin position="45"/>
        <end position="78"/>
    </location>
</feature>
<dbReference type="OrthoDB" id="2016582at2759"/>
<accession>A0A4C1XM86</accession>
<proteinExistence type="predicted"/>
<evidence type="ECO:0000313" key="3">
    <source>
        <dbReference type="Proteomes" id="UP000299102"/>
    </source>
</evidence>